<keyword evidence="8" id="KW-0820">tRNA-binding</keyword>
<evidence type="ECO:0000256" key="17">
    <source>
        <dbReference type="ARBA" id="ARBA00033189"/>
    </source>
</evidence>
<gene>
    <name evidence="22" type="ORF">MNBD_GAMMA18-420</name>
</gene>
<dbReference type="HAMAP" id="MF_00283">
    <property type="entry name" value="Phe_tRNA_synth_beta1"/>
    <property type="match status" value="1"/>
</dbReference>
<keyword evidence="7" id="KW-0963">Cytoplasm</keyword>
<evidence type="ECO:0000313" key="22">
    <source>
        <dbReference type="EMBL" id="VAW86592.1"/>
    </source>
</evidence>
<dbReference type="PROSITE" id="PS51483">
    <property type="entry name" value="B5"/>
    <property type="match status" value="1"/>
</dbReference>
<keyword evidence="10" id="KW-0479">Metal-binding</keyword>
<evidence type="ECO:0000256" key="5">
    <source>
        <dbReference type="ARBA" id="ARBA00012814"/>
    </source>
</evidence>
<dbReference type="GO" id="GO:0005524">
    <property type="term" value="F:ATP binding"/>
    <property type="evidence" value="ECO:0007669"/>
    <property type="project" value="UniProtKB-KW"/>
</dbReference>
<dbReference type="SUPFAM" id="SSF55681">
    <property type="entry name" value="Class II aaRS and biotin synthetases"/>
    <property type="match status" value="1"/>
</dbReference>
<evidence type="ECO:0000256" key="3">
    <source>
        <dbReference type="ARBA" id="ARBA00008653"/>
    </source>
</evidence>
<dbReference type="Gene3D" id="3.50.40.10">
    <property type="entry name" value="Phenylalanyl-trna Synthetase, Chain B, domain 3"/>
    <property type="match status" value="1"/>
</dbReference>
<dbReference type="InterPro" id="IPR009061">
    <property type="entry name" value="DNA-bd_dom_put_sf"/>
</dbReference>
<dbReference type="FunFam" id="3.30.70.380:FF:000001">
    <property type="entry name" value="Phenylalanine--tRNA ligase beta subunit"/>
    <property type="match status" value="1"/>
</dbReference>
<dbReference type="InterPro" id="IPR045864">
    <property type="entry name" value="aa-tRNA-synth_II/BPL/LPL"/>
</dbReference>
<evidence type="ECO:0000256" key="16">
    <source>
        <dbReference type="ARBA" id="ARBA00023146"/>
    </source>
</evidence>
<evidence type="ECO:0000256" key="1">
    <source>
        <dbReference type="ARBA" id="ARBA00001946"/>
    </source>
</evidence>
<comment type="catalytic activity">
    <reaction evidence="18">
        <text>tRNA(Phe) + L-phenylalanine + ATP = L-phenylalanyl-tRNA(Phe) + AMP + diphosphate + H(+)</text>
        <dbReference type="Rhea" id="RHEA:19413"/>
        <dbReference type="Rhea" id="RHEA-COMP:9668"/>
        <dbReference type="Rhea" id="RHEA-COMP:9699"/>
        <dbReference type="ChEBI" id="CHEBI:15378"/>
        <dbReference type="ChEBI" id="CHEBI:30616"/>
        <dbReference type="ChEBI" id="CHEBI:33019"/>
        <dbReference type="ChEBI" id="CHEBI:58095"/>
        <dbReference type="ChEBI" id="CHEBI:78442"/>
        <dbReference type="ChEBI" id="CHEBI:78531"/>
        <dbReference type="ChEBI" id="CHEBI:456215"/>
        <dbReference type="EC" id="6.1.1.20"/>
    </reaction>
</comment>
<sequence length="791" mass="86248">MRFSEKWLREWVNPAVDTATLGHQITMAGLEVDSIELAAPEFNDVVVAEVLSVDKHPDADRLNVCTVDVGQTEPLQIVCGASNVAQGVKVPAALVGAKLPGGLKIKKGKLRGVPSLGMLCSAVEIGMAESADGLLILPSDAPVGENIRDFFDLDDRCIEVDLTPNRSDCFSIRGIAREVAVLNNTQVTEPVINEVPAASDDSFAITVEAADSCPRYVGRVIKGINSKAETPLWMVERLRRSAIRSISPVVDVTNYVMIELGQPMHGFDLAKVDGGICVRMARQDERLQLLDGKEIKLNSDSLVIADQVKVMALAGIMGGEGTGVTDDTQDVLLESAFFSPTAIAGKARSYGLHTDSSHRFERGVDPALQQLAIERATQLLLDICGGTAGPVNEVVNRAQLPVVADITLRSDRIKRVLGVEVAPVEVERILSTLGMKCLAVEGGWNVSAPSFRFDINIEEDLIEEVGRIFGYDNLPVSRPSPNLKMELKTERQLPVNRLRQIMVDRGYQEAITYSFVDPEFQLALTPESPGVKLANPISSDMSVMRTTLWSGLLPAFIYNANRQQERIRLFEVGRRFVEVDGELTQESVIAGVVSGELNPEQWAEQGRKVDFFDIKGDVEALLSAGGIDDANFIAQQHPALHPGQSASIHRGEQLIGWVGKVSPLVAKQLDLPAEAYLFELSQDALTEARLPAFSELSKFPSIRRDIALLVDEDVSVQSVQDCIESAASSILKELKLFDIYTGKGIDYGKKSLAIALNLQDDHKTLTDEDVEVAVTKILDTLSEKLNAKLRE</sequence>
<feature type="domain" description="B5" evidence="21">
    <location>
        <begin position="401"/>
        <end position="476"/>
    </location>
</feature>
<accession>A0A3B0ZGN2</accession>
<dbReference type="InterPro" id="IPR004532">
    <property type="entry name" value="Phe-tRNA-ligase_IIc_bsu_bact"/>
</dbReference>
<dbReference type="PROSITE" id="PS51447">
    <property type="entry name" value="FDX_ACB"/>
    <property type="match status" value="1"/>
</dbReference>
<proteinExistence type="inferred from homology"/>
<evidence type="ECO:0000256" key="8">
    <source>
        <dbReference type="ARBA" id="ARBA00022555"/>
    </source>
</evidence>
<name>A0A3B0ZGN2_9ZZZZ</name>
<dbReference type="SUPFAM" id="SSF54991">
    <property type="entry name" value="Anticodon-binding domain of PheRS"/>
    <property type="match status" value="1"/>
</dbReference>
<keyword evidence="16 22" id="KW-0030">Aminoacyl-tRNA synthetase</keyword>
<dbReference type="GO" id="GO:0000287">
    <property type="term" value="F:magnesium ion binding"/>
    <property type="evidence" value="ECO:0007669"/>
    <property type="project" value="InterPro"/>
</dbReference>
<dbReference type="InterPro" id="IPR020825">
    <property type="entry name" value="Phe-tRNA_synthase-like_B3/B4"/>
</dbReference>
<dbReference type="FunFam" id="2.40.50.140:FF:000045">
    <property type="entry name" value="Phenylalanine--tRNA ligase beta subunit"/>
    <property type="match status" value="1"/>
</dbReference>
<evidence type="ECO:0000256" key="14">
    <source>
        <dbReference type="ARBA" id="ARBA00022884"/>
    </source>
</evidence>
<evidence type="ECO:0000256" key="6">
    <source>
        <dbReference type="ARBA" id="ARBA00017032"/>
    </source>
</evidence>
<feature type="domain" description="FDX-ACB" evidence="20">
    <location>
        <begin position="697"/>
        <end position="790"/>
    </location>
</feature>
<dbReference type="SMART" id="SM00896">
    <property type="entry name" value="FDX-ACB"/>
    <property type="match status" value="1"/>
</dbReference>
<organism evidence="22">
    <name type="scientific">hydrothermal vent metagenome</name>
    <dbReference type="NCBI Taxonomy" id="652676"/>
    <lineage>
        <taxon>unclassified sequences</taxon>
        <taxon>metagenomes</taxon>
        <taxon>ecological metagenomes</taxon>
    </lineage>
</organism>
<dbReference type="InterPro" id="IPR041616">
    <property type="entry name" value="PheRS_beta_core"/>
</dbReference>
<comment type="cofactor">
    <cofactor evidence="1">
        <name>Mg(2+)</name>
        <dbReference type="ChEBI" id="CHEBI:18420"/>
    </cofactor>
</comment>
<comment type="subcellular location">
    <subcellularLocation>
        <location evidence="2">Cytoplasm</location>
    </subcellularLocation>
</comment>
<dbReference type="EMBL" id="UOFP01000147">
    <property type="protein sequence ID" value="VAW86592.1"/>
    <property type="molecule type" value="Genomic_DNA"/>
</dbReference>
<dbReference type="Gene3D" id="3.30.56.10">
    <property type="match status" value="2"/>
</dbReference>
<dbReference type="GO" id="GO:0009328">
    <property type="term" value="C:phenylalanine-tRNA ligase complex"/>
    <property type="evidence" value="ECO:0007669"/>
    <property type="project" value="TreeGrafter"/>
</dbReference>
<dbReference type="SMART" id="SM00873">
    <property type="entry name" value="B3_4"/>
    <property type="match status" value="1"/>
</dbReference>
<keyword evidence="13" id="KW-0460">Magnesium</keyword>
<evidence type="ECO:0000259" key="19">
    <source>
        <dbReference type="PROSITE" id="PS50886"/>
    </source>
</evidence>
<keyword evidence="9 22" id="KW-0436">Ligase</keyword>
<dbReference type="SMART" id="SM00874">
    <property type="entry name" value="B5"/>
    <property type="match status" value="1"/>
</dbReference>
<keyword evidence="12" id="KW-0067">ATP-binding</keyword>
<evidence type="ECO:0000256" key="12">
    <source>
        <dbReference type="ARBA" id="ARBA00022840"/>
    </source>
</evidence>
<dbReference type="PROSITE" id="PS50886">
    <property type="entry name" value="TRBD"/>
    <property type="match status" value="1"/>
</dbReference>
<comment type="similarity">
    <text evidence="3">Belongs to the phenylalanyl-tRNA synthetase beta subunit family. Type 1 subfamily.</text>
</comment>
<dbReference type="CDD" id="cd00769">
    <property type="entry name" value="PheRS_beta_core"/>
    <property type="match status" value="1"/>
</dbReference>
<dbReference type="PANTHER" id="PTHR10947">
    <property type="entry name" value="PHENYLALANYL-TRNA SYNTHETASE BETA CHAIN AND LEUCINE-RICH REPEAT-CONTAINING PROTEIN 47"/>
    <property type="match status" value="1"/>
</dbReference>
<dbReference type="SUPFAM" id="SSF56037">
    <property type="entry name" value="PheT/TilS domain"/>
    <property type="match status" value="1"/>
</dbReference>
<protein>
    <recommendedName>
        <fullName evidence="6">Phenylalanine--tRNA ligase beta subunit</fullName>
        <ecNumber evidence="5">6.1.1.20</ecNumber>
    </recommendedName>
    <alternativeName>
        <fullName evidence="17">Phenylalanyl-tRNA synthetase beta subunit</fullName>
    </alternativeName>
</protein>
<dbReference type="Gene3D" id="3.30.70.380">
    <property type="entry name" value="Ferrodoxin-fold anticodon-binding domain"/>
    <property type="match status" value="1"/>
</dbReference>
<dbReference type="InterPro" id="IPR033714">
    <property type="entry name" value="tRNA_bind_bactPheRS"/>
</dbReference>
<evidence type="ECO:0000256" key="18">
    <source>
        <dbReference type="ARBA" id="ARBA00049255"/>
    </source>
</evidence>
<evidence type="ECO:0000259" key="20">
    <source>
        <dbReference type="PROSITE" id="PS51447"/>
    </source>
</evidence>
<dbReference type="SUPFAM" id="SSF50249">
    <property type="entry name" value="Nucleic acid-binding proteins"/>
    <property type="match status" value="1"/>
</dbReference>
<dbReference type="Gene3D" id="2.40.50.140">
    <property type="entry name" value="Nucleic acid-binding proteins"/>
    <property type="match status" value="1"/>
</dbReference>
<dbReference type="FunFam" id="3.30.56.10:FF:000002">
    <property type="entry name" value="Phenylalanine--tRNA ligase beta subunit"/>
    <property type="match status" value="1"/>
</dbReference>
<evidence type="ECO:0000259" key="21">
    <source>
        <dbReference type="PROSITE" id="PS51483"/>
    </source>
</evidence>
<dbReference type="Pfam" id="PF03147">
    <property type="entry name" value="FDX-ACB"/>
    <property type="match status" value="1"/>
</dbReference>
<comment type="subunit">
    <text evidence="4">Tetramer of two alpha and two beta subunits.</text>
</comment>
<dbReference type="InterPro" id="IPR005147">
    <property type="entry name" value="tRNA_synthase_B5-dom"/>
</dbReference>
<evidence type="ECO:0000256" key="9">
    <source>
        <dbReference type="ARBA" id="ARBA00022598"/>
    </source>
</evidence>
<keyword evidence="11" id="KW-0547">Nucleotide-binding</keyword>
<evidence type="ECO:0000256" key="15">
    <source>
        <dbReference type="ARBA" id="ARBA00022917"/>
    </source>
</evidence>
<dbReference type="FunFam" id="3.50.40.10:FF:000001">
    <property type="entry name" value="Phenylalanine--tRNA ligase beta subunit"/>
    <property type="match status" value="1"/>
</dbReference>
<dbReference type="NCBIfam" id="NF045760">
    <property type="entry name" value="YtpR"/>
    <property type="match status" value="1"/>
</dbReference>
<dbReference type="Pfam" id="PF03484">
    <property type="entry name" value="B5"/>
    <property type="match status" value="1"/>
</dbReference>
<dbReference type="InterPro" id="IPR036690">
    <property type="entry name" value="Fdx_antiC-bd_sf"/>
</dbReference>
<dbReference type="Pfam" id="PF01588">
    <property type="entry name" value="tRNA_bind"/>
    <property type="match status" value="1"/>
</dbReference>
<evidence type="ECO:0000256" key="2">
    <source>
        <dbReference type="ARBA" id="ARBA00004496"/>
    </source>
</evidence>
<reference evidence="22" key="1">
    <citation type="submission" date="2018-06" db="EMBL/GenBank/DDBJ databases">
        <authorList>
            <person name="Zhirakovskaya E."/>
        </authorList>
    </citation>
    <scope>NUCLEOTIDE SEQUENCE</scope>
</reference>
<evidence type="ECO:0000256" key="13">
    <source>
        <dbReference type="ARBA" id="ARBA00022842"/>
    </source>
</evidence>
<dbReference type="NCBIfam" id="TIGR00472">
    <property type="entry name" value="pheT_bact"/>
    <property type="match status" value="1"/>
</dbReference>
<dbReference type="InterPro" id="IPR005121">
    <property type="entry name" value="Fdx_antiC-bd"/>
</dbReference>
<dbReference type="FunFam" id="3.30.930.10:FF:000022">
    <property type="entry name" value="Phenylalanine--tRNA ligase beta subunit"/>
    <property type="match status" value="1"/>
</dbReference>
<dbReference type="SUPFAM" id="SSF46955">
    <property type="entry name" value="Putative DNA-binding domain"/>
    <property type="match status" value="1"/>
</dbReference>
<evidence type="ECO:0000256" key="7">
    <source>
        <dbReference type="ARBA" id="ARBA00022490"/>
    </source>
</evidence>
<dbReference type="GO" id="GO:0004826">
    <property type="term" value="F:phenylalanine-tRNA ligase activity"/>
    <property type="evidence" value="ECO:0007669"/>
    <property type="project" value="UniProtKB-EC"/>
</dbReference>
<evidence type="ECO:0000256" key="11">
    <source>
        <dbReference type="ARBA" id="ARBA00022741"/>
    </source>
</evidence>
<dbReference type="Gene3D" id="3.30.930.10">
    <property type="entry name" value="Bira Bifunctional Protein, Domain 2"/>
    <property type="match status" value="1"/>
</dbReference>
<feature type="domain" description="TRNA-binding" evidence="19">
    <location>
        <begin position="39"/>
        <end position="148"/>
    </location>
</feature>
<dbReference type="InterPro" id="IPR045060">
    <property type="entry name" value="Phe-tRNA-ligase_IIc_bsu"/>
</dbReference>
<dbReference type="Pfam" id="PF17759">
    <property type="entry name" value="tRNA_synthFbeta"/>
    <property type="match status" value="1"/>
</dbReference>
<dbReference type="PANTHER" id="PTHR10947:SF0">
    <property type="entry name" value="PHENYLALANINE--TRNA LIGASE BETA SUBUNIT"/>
    <property type="match status" value="1"/>
</dbReference>
<dbReference type="InterPro" id="IPR005146">
    <property type="entry name" value="B3/B4_tRNA-bd"/>
</dbReference>
<dbReference type="AlphaFoldDB" id="A0A3B0ZGN2"/>
<dbReference type="GO" id="GO:0006432">
    <property type="term" value="P:phenylalanyl-tRNA aminoacylation"/>
    <property type="evidence" value="ECO:0007669"/>
    <property type="project" value="InterPro"/>
</dbReference>
<keyword evidence="14" id="KW-0694">RNA-binding</keyword>
<evidence type="ECO:0000256" key="10">
    <source>
        <dbReference type="ARBA" id="ARBA00022723"/>
    </source>
</evidence>
<dbReference type="InterPro" id="IPR002547">
    <property type="entry name" value="tRNA-bd_dom"/>
</dbReference>
<dbReference type="InterPro" id="IPR012340">
    <property type="entry name" value="NA-bd_OB-fold"/>
</dbReference>
<dbReference type="Pfam" id="PF03483">
    <property type="entry name" value="B3_4"/>
    <property type="match status" value="1"/>
</dbReference>
<dbReference type="EC" id="6.1.1.20" evidence="5"/>
<keyword evidence="15" id="KW-0648">Protein biosynthesis</keyword>
<dbReference type="GO" id="GO:0000049">
    <property type="term" value="F:tRNA binding"/>
    <property type="evidence" value="ECO:0007669"/>
    <property type="project" value="UniProtKB-KW"/>
</dbReference>
<evidence type="ECO:0000256" key="4">
    <source>
        <dbReference type="ARBA" id="ARBA00011209"/>
    </source>
</evidence>
<dbReference type="CDD" id="cd02796">
    <property type="entry name" value="tRNA_bind_bactPheRS"/>
    <property type="match status" value="1"/>
</dbReference>